<dbReference type="PROSITE" id="PS00588">
    <property type="entry name" value="FLAGELLA_BB_ROD"/>
    <property type="match status" value="1"/>
</dbReference>
<dbReference type="PANTHER" id="PTHR30435">
    <property type="entry name" value="FLAGELLAR PROTEIN"/>
    <property type="match status" value="1"/>
</dbReference>
<dbReference type="STRING" id="37659.GCA_000703125_02774"/>
<dbReference type="InterPro" id="IPR037925">
    <property type="entry name" value="FlgE/F/G-like"/>
</dbReference>
<dbReference type="Pfam" id="PF00460">
    <property type="entry name" value="Flg_bb_rod"/>
    <property type="match status" value="1"/>
</dbReference>
<comment type="caution">
    <text evidence="6">The sequence shown here is derived from an EMBL/GenBank/DDBJ whole genome shotgun (WGS) entry which is preliminary data.</text>
</comment>
<dbReference type="PANTHER" id="PTHR30435:SF19">
    <property type="entry name" value="FLAGELLAR BASAL-BODY ROD PROTEIN FLGG"/>
    <property type="match status" value="1"/>
</dbReference>
<proteinExistence type="inferred from homology"/>
<dbReference type="InterPro" id="IPR001444">
    <property type="entry name" value="Flag_bb_rod_N"/>
</dbReference>
<feature type="domain" description="Flagellar basal body rod protein N-terminal" evidence="3">
    <location>
        <begin position="5"/>
        <end position="35"/>
    </location>
</feature>
<dbReference type="SUPFAM" id="SSF117143">
    <property type="entry name" value="Flagellar hook protein flgE"/>
    <property type="match status" value="1"/>
</dbReference>
<dbReference type="Pfam" id="PF06429">
    <property type="entry name" value="Flg_bbr_C"/>
    <property type="match status" value="1"/>
</dbReference>
<dbReference type="InterPro" id="IPR019776">
    <property type="entry name" value="Flagellar_basal_body_rod_CS"/>
</dbReference>
<sequence>MIRGIYTAVSGLIAEEANQNVISSNMANANTVGYKSDSLIIKNFGDVLIENYDKVAGGKNVRNTIGGLSLGSKIDETVVDFTGGSIESTDKETDFAIEGRGFFTVRKNPPNGNGTFYTRDGHFHTNSRGYLVTDSGDDVMGINSRTGATEPIFVGNAKLTMDYNGNLKLNDVEGYRLSTVDFQDYKGLKKIGDNLYQGENPINTEDILIKHKALEKSNVNVIEEMVNMMTVMRNFETNQKIVQTLDETLNKAANEIGAVR</sequence>
<keyword evidence="6" id="KW-0282">Flagellum</keyword>
<evidence type="ECO:0000313" key="7">
    <source>
        <dbReference type="Proteomes" id="UP000239863"/>
    </source>
</evidence>
<comment type="subcellular location">
    <subcellularLocation>
        <location evidence="2">Bacterial flagellum basal body</location>
    </subcellularLocation>
</comment>
<evidence type="ECO:0000259" key="3">
    <source>
        <dbReference type="Pfam" id="PF00460"/>
    </source>
</evidence>
<name>A0A2S6G0S1_9CLOT</name>
<dbReference type="RefSeq" id="WP_104408903.1">
    <property type="nucleotide sequence ID" value="NZ_PTIS01000001.1"/>
</dbReference>
<keyword evidence="6" id="KW-0966">Cell projection</keyword>
<dbReference type="GO" id="GO:0009425">
    <property type="term" value="C:bacterial-type flagellum basal body"/>
    <property type="evidence" value="ECO:0007669"/>
    <property type="project" value="UniProtKB-SubCell"/>
</dbReference>
<evidence type="ECO:0000259" key="4">
    <source>
        <dbReference type="Pfam" id="PF06429"/>
    </source>
</evidence>
<dbReference type="Pfam" id="PF22692">
    <property type="entry name" value="LlgE_F_G_D1"/>
    <property type="match status" value="1"/>
</dbReference>
<dbReference type="OrthoDB" id="9800375at2"/>
<keyword evidence="6" id="KW-0969">Cilium</keyword>
<dbReference type="NCBIfam" id="TIGR03506">
    <property type="entry name" value="FlgEFG_subfam"/>
    <property type="match status" value="1"/>
</dbReference>
<dbReference type="AlphaFoldDB" id="A0A2S6G0S1"/>
<dbReference type="Proteomes" id="UP000239863">
    <property type="component" value="Unassembled WGS sequence"/>
</dbReference>
<dbReference type="GO" id="GO:0071978">
    <property type="term" value="P:bacterial-type flagellum-dependent swarming motility"/>
    <property type="evidence" value="ECO:0007669"/>
    <property type="project" value="TreeGrafter"/>
</dbReference>
<dbReference type="InterPro" id="IPR020013">
    <property type="entry name" value="Flagellar_FlgE/F/G"/>
</dbReference>
<reference evidence="6 7" key="1">
    <citation type="submission" date="2018-02" db="EMBL/GenBank/DDBJ databases">
        <title>Genomic Encyclopedia of Archaeal and Bacterial Type Strains, Phase II (KMG-II): from individual species to whole genera.</title>
        <authorList>
            <person name="Goeker M."/>
        </authorList>
    </citation>
    <scope>NUCLEOTIDE SEQUENCE [LARGE SCALE GENOMIC DNA]</scope>
    <source>
        <strain evidence="6 7">DSM 15099</strain>
    </source>
</reference>
<feature type="domain" description="Flagellar basal-body/hook protein C-terminal" evidence="4">
    <location>
        <begin position="213"/>
        <end position="254"/>
    </location>
</feature>
<organism evidence="6 7">
    <name type="scientific">Clostridium algidicarnis DSM 15099</name>
    <dbReference type="NCBI Taxonomy" id="1121295"/>
    <lineage>
        <taxon>Bacteria</taxon>
        <taxon>Bacillati</taxon>
        <taxon>Bacillota</taxon>
        <taxon>Clostridia</taxon>
        <taxon>Eubacteriales</taxon>
        <taxon>Clostridiaceae</taxon>
        <taxon>Clostridium</taxon>
    </lineage>
</organism>
<comment type="similarity">
    <text evidence="1 2">Belongs to the flagella basal body rod proteins family.</text>
</comment>
<feature type="domain" description="Flagellar hook protein FlgE/F/G-like D1" evidence="5">
    <location>
        <begin position="96"/>
        <end position="141"/>
    </location>
</feature>
<accession>A0A2S6G0S1</accession>
<protein>
    <submittedName>
        <fullName evidence="6">Flagellar basal-body rod protein FlgG</fullName>
    </submittedName>
</protein>
<dbReference type="InterPro" id="IPR010930">
    <property type="entry name" value="Flg_bb/hook_C_dom"/>
</dbReference>
<dbReference type="InterPro" id="IPR053967">
    <property type="entry name" value="LlgE_F_G-like_D1"/>
</dbReference>
<evidence type="ECO:0000259" key="5">
    <source>
        <dbReference type="Pfam" id="PF22692"/>
    </source>
</evidence>
<dbReference type="EMBL" id="PTIS01000001">
    <property type="protein sequence ID" value="PPK49522.1"/>
    <property type="molecule type" value="Genomic_DNA"/>
</dbReference>
<evidence type="ECO:0000256" key="1">
    <source>
        <dbReference type="ARBA" id="ARBA00009677"/>
    </source>
</evidence>
<evidence type="ECO:0000256" key="2">
    <source>
        <dbReference type="RuleBase" id="RU362116"/>
    </source>
</evidence>
<keyword evidence="2" id="KW-0975">Bacterial flagellum</keyword>
<evidence type="ECO:0000313" key="6">
    <source>
        <dbReference type="EMBL" id="PPK49522.1"/>
    </source>
</evidence>
<gene>
    <name evidence="6" type="ORF">BD821_101183</name>
</gene>